<feature type="transmembrane region" description="Helical" evidence="1">
    <location>
        <begin position="329"/>
        <end position="345"/>
    </location>
</feature>
<accession>A0A9J6BGV7</accession>
<evidence type="ECO:0000313" key="3">
    <source>
        <dbReference type="EMBL" id="KAG5668888.1"/>
    </source>
</evidence>
<evidence type="ECO:0000256" key="1">
    <source>
        <dbReference type="SAM" id="Phobius"/>
    </source>
</evidence>
<sequence>MKQFKIFSLLFIFISILQQIDSFQNLIVQKNSNLSKFFCRAIFDLKRKNSNAKFVAIGTTMENYFEKNLIDEISYCLSKNEMAKINFDFRENFVDKIKAVNAELVILIADKIDTVTFYHFVRRRSNNSSLSMNFMSKFLIVTSNSENANSLTSTMETLYIFNFAIVYEDFDGETTVLTANFFFNKTKIHKRIKREEIMTTIFPDKLKNLNGYNFRVFISQLFAHTEKSTGEIFSKYLYFIQEISKIKNAEINLTVWSTKDSNLIIQEIEKILINKNFDLLIFDILKIDSYDSRLDVYEQNGLCFIVPSTRTILENFEIFLGFIGGNQKFFVVISSVLIIFIWSLYRKRGANNSVTKTALYLWASAYDKTLKLRNNRLVLTVMLQLFVIAMLFYNLIFNAVFTSIMTVSTAEMKYKSITELIDNNEKFTMDGFVSYYLKDGNEYKKLEAEDRIKIERHVTYFANDFGDRIIISQCNFVQMYEKMNNWSPDSYYVLPEKILSHYTQLEV</sequence>
<keyword evidence="1" id="KW-0472">Membrane</keyword>
<evidence type="ECO:0000313" key="4">
    <source>
        <dbReference type="Proteomes" id="UP001107558"/>
    </source>
</evidence>
<feature type="transmembrane region" description="Helical" evidence="1">
    <location>
        <begin position="377"/>
        <end position="396"/>
    </location>
</feature>
<evidence type="ECO:0008006" key="5">
    <source>
        <dbReference type="Google" id="ProtNLM"/>
    </source>
</evidence>
<dbReference type="OrthoDB" id="8161395at2759"/>
<reference evidence="3" key="1">
    <citation type="submission" date="2021-03" db="EMBL/GenBank/DDBJ databases">
        <title>Chromosome level genome of the anhydrobiotic midge Polypedilum vanderplanki.</title>
        <authorList>
            <person name="Yoshida Y."/>
            <person name="Kikawada T."/>
            <person name="Gusev O."/>
        </authorList>
    </citation>
    <scope>NUCLEOTIDE SEQUENCE</scope>
    <source>
        <strain evidence="3">NIAS01</strain>
        <tissue evidence="3">Whole body or cell culture</tissue>
    </source>
</reference>
<keyword evidence="2" id="KW-0732">Signal</keyword>
<feature type="signal peptide" evidence="2">
    <location>
        <begin position="1"/>
        <end position="22"/>
    </location>
</feature>
<name>A0A9J6BGV7_POLVA</name>
<comment type="caution">
    <text evidence="3">The sequence shown here is derived from an EMBL/GenBank/DDBJ whole genome shotgun (WGS) entry which is preliminary data.</text>
</comment>
<dbReference type="Proteomes" id="UP001107558">
    <property type="component" value="Chromosome 4"/>
</dbReference>
<evidence type="ECO:0000256" key="2">
    <source>
        <dbReference type="SAM" id="SignalP"/>
    </source>
</evidence>
<proteinExistence type="predicted"/>
<dbReference type="EMBL" id="JADBJN010000004">
    <property type="protein sequence ID" value="KAG5668888.1"/>
    <property type="molecule type" value="Genomic_DNA"/>
</dbReference>
<gene>
    <name evidence="3" type="ORF">PVAND_016808</name>
</gene>
<keyword evidence="4" id="KW-1185">Reference proteome</keyword>
<feature type="chain" id="PRO_5039949930" description="Ionotropic receptor" evidence="2">
    <location>
        <begin position="23"/>
        <end position="507"/>
    </location>
</feature>
<organism evidence="3 4">
    <name type="scientific">Polypedilum vanderplanki</name>
    <name type="common">Sleeping chironomid midge</name>
    <dbReference type="NCBI Taxonomy" id="319348"/>
    <lineage>
        <taxon>Eukaryota</taxon>
        <taxon>Metazoa</taxon>
        <taxon>Ecdysozoa</taxon>
        <taxon>Arthropoda</taxon>
        <taxon>Hexapoda</taxon>
        <taxon>Insecta</taxon>
        <taxon>Pterygota</taxon>
        <taxon>Neoptera</taxon>
        <taxon>Endopterygota</taxon>
        <taxon>Diptera</taxon>
        <taxon>Nematocera</taxon>
        <taxon>Chironomoidea</taxon>
        <taxon>Chironomidae</taxon>
        <taxon>Chironominae</taxon>
        <taxon>Polypedilum</taxon>
        <taxon>Polypedilum</taxon>
    </lineage>
</organism>
<dbReference type="AlphaFoldDB" id="A0A9J6BGV7"/>
<keyword evidence="1" id="KW-0812">Transmembrane</keyword>
<keyword evidence="1" id="KW-1133">Transmembrane helix</keyword>
<protein>
    <recommendedName>
        <fullName evidence="5">Ionotropic receptor</fullName>
    </recommendedName>
</protein>